<sequence>MFGRRPLGIRSDDEDVEASGSDEVEGVEAADEAESEVTVTGTPLEADDYENFMDVSEVHDVVAKSVRTVAADNSISGGQGHVHCNCKGRCQDKKCKCRRENRLCNTRCHDKLTCTNTYT</sequence>
<name>A0A914QFU8_9BILA</name>
<feature type="compositionally biased region" description="Acidic residues" evidence="1">
    <location>
        <begin position="12"/>
        <end position="35"/>
    </location>
</feature>
<dbReference type="WBParaSite" id="PDA_v2.g30733.t1">
    <property type="protein sequence ID" value="PDA_v2.g30733.t1"/>
    <property type="gene ID" value="PDA_v2.g30733"/>
</dbReference>
<accession>A0A914QFU8</accession>
<feature type="region of interest" description="Disordered" evidence="1">
    <location>
        <begin position="1"/>
        <end position="39"/>
    </location>
</feature>
<protein>
    <submittedName>
        <fullName evidence="3">Uncharacterized protein</fullName>
    </submittedName>
</protein>
<dbReference type="AlphaFoldDB" id="A0A914QFU8"/>
<keyword evidence="2" id="KW-1185">Reference proteome</keyword>
<evidence type="ECO:0000313" key="3">
    <source>
        <dbReference type="WBParaSite" id="PDA_v2.g30733.t1"/>
    </source>
</evidence>
<proteinExistence type="predicted"/>
<evidence type="ECO:0000313" key="2">
    <source>
        <dbReference type="Proteomes" id="UP000887578"/>
    </source>
</evidence>
<evidence type="ECO:0000256" key="1">
    <source>
        <dbReference type="SAM" id="MobiDB-lite"/>
    </source>
</evidence>
<dbReference type="Proteomes" id="UP000887578">
    <property type="component" value="Unplaced"/>
</dbReference>
<organism evidence="2 3">
    <name type="scientific">Panagrolaimus davidi</name>
    <dbReference type="NCBI Taxonomy" id="227884"/>
    <lineage>
        <taxon>Eukaryota</taxon>
        <taxon>Metazoa</taxon>
        <taxon>Ecdysozoa</taxon>
        <taxon>Nematoda</taxon>
        <taxon>Chromadorea</taxon>
        <taxon>Rhabditida</taxon>
        <taxon>Tylenchina</taxon>
        <taxon>Panagrolaimomorpha</taxon>
        <taxon>Panagrolaimoidea</taxon>
        <taxon>Panagrolaimidae</taxon>
        <taxon>Panagrolaimus</taxon>
    </lineage>
</organism>
<reference evidence="3" key="1">
    <citation type="submission" date="2022-11" db="UniProtKB">
        <authorList>
            <consortium name="WormBaseParasite"/>
        </authorList>
    </citation>
    <scope>IDENTIFICATION</scope>
</reference>